<name>A0A9P4URZ3_9PEZI</name>
<accession>A0A9P4URZ3</accession>
<dbReference type="EMBL" id="MU003778">
    <property type="protein sequence ID" value="KAF2723121.1"/>
    <property type="molecule type" value="Genomic_DNA"/>
</dbReference>
<dbReference type="InterPro" id="IPR039970">
    <property type="entry name" value="TF_Grauzone"/>
</dbReference>
<evidence type="ECO:0008006" key="4">
    <source>
        <dbReference type="Google" id="ProtNLM"/>
    </source>
</evidence>
<dbReference type="PANTHER" id="PTHR23225:SF2">
    <property type="entry name" value="AT09679P-RELATED"/>
    <property type="match status" value="1"/>
</dbReference>
<dbReference type="GO" id="GO:0003700">
    <property type="term" value="F:DNA-binding transcription factor activity"/>
    <property type="evidence" value="ECO:0007669"/>
    <property type="project" value="InterPro"/>
</dbReference>
<dbReference type="PANTHER" id="PTHR23225">
    <property type="entry name" value="ZINC FINGER PROTEIN"/>
    <property type="match status" value="1"/>
</dbReference>
<feature type="region of interest" description="Disordered" evidence="1">
    <location>
        <begin position="140"/>
        <end position="199"/>
    </location>
</feature>
<feature type="region of interest" description="Disordered" evidence="1">
    <location>
        <begin position="275"/>
        <end position="298"/>
    </location>
</feature>
<gene>
    <name evidence="2" type="ORF">K431DRAFT_220571</name>
</gene>
<comment type="caution">
    <text evidence="2">The sequence shown here is derived from an EMBL/GenBank/DDBJ whole genome shotgun (WGS) entry which is preliminary data.</text>
</comment>
<sequence length="393" mass="44421">MYPFPSVVSADFKQEYDGSLHPHACRIPSPSLSAWSSSHTSSVWSDRHDTPWSSPNMHMACSPKPVYLDTIPLAYPNPEGFEEGEMAAKSSCVAMHDVQHYADTPAERQNYEEEQTAYSYSLIQEGYQTIEHVRTPDSDQATLLSDEPSNAQPQCEQPHIRRRRAQAPRSITSPHLPSKVAKRGSTTKRPSFSHGRSLSDTIAVSTSSDRAFLCPLAPYGCTSTFGSKNEWKRHVSTQHLRLGYWRCDQCPSHDRKPNDFNRKDLFIQHVRRMHPVGGTNQPQDRKNTRAKGGKGDATDDMLDHVSQRCYKRLREPPAQSCCLFCDEKFTGESSWDERMEHVGRHMESLRKDGSPAGTQPSQWRDDGLSQAYLIAEGLIVRHGKGWILADRKP</sequence>
<evidence type="ECO:0000313" key="2">
    <source>
        <dbReference type="EMBL" id="KAF2723121.1"/>
    </source>
</evidence>
<dbReference type="Proteomes" id="UP000799441">
    <property type="component" value="Unassembled WGS sequence"/>
</dbReference>
<feature type="compositionally biased region" description="Basic and acidic residues" evidence="1">
    <location>
        <begin position="283"/>
        <end position="298"/>
    </location>
</feature>
<evidence type="ECO:0000256" key="1">
    <source>
        <dbReference type="SAM" id="MobiDB-lite"/>
    </source>
</evidence>
<dbReference type="AlphaFoldDB" id="A0A9P4URZ3"/>
<dbReference type="Gene3D" id="3.30.160.60">
    <property type="entry name" value="Classic Zinc Finger"/>
    <property type="match status" value="1"/>
</dbReference>
<feature type="compositionally biased region" description="Polar residues" evidence="1">
    <location>
        <begin position="187"/>
        <end position="199"/>
    </location>
</feature>
<organism evidence="2 3">
    <name type="scientific">Polychaeton citri CBS 116435</name>
    <dbReference type="NCBI Taxonomy" id="1314669"/>
    <lineage>
        <taxon>Eukaryota</taxon>
        <taxon>Fungi</taxon>
        <taxon>Dikarya</taxon>
        <taxon>Ascomycota</taxon>
        <taxon>Pezizomycotina</taxon>
        <taxon>Dothideomycetes</taxon>
        <taxon>Dothideomycetidae</taxon>
        <taxon>Capnodiales</taxon>
        <taxon>Capnodiaceae</taxon>
        <taxon>Polychaeton</taxon>
    </lineage>
</organism>
<reference evidence="2" key="1">
    <citation type="journal article" date="2020" name="Stud. Mycol.">
        <title>101 Dothideomycetes genomes: a test case for predicting lifestyles and emergence of pathogens.</title>
        <authorList>
            <person name="Haridas S."/>
            <person name="Albert R."/>
            <person name="Binder M."/>
            <person name="Bloem J."/>
            <person name="Labutti K."/>
            <person name="Salamov A."/>
            <person name="Andreopoulos B."/>
            <person name="Baker S."/>
            <person name="Barry K."/>
            <person name="Bills G."/>
            <person name="Bluhm B."/>
            <person name="Cannon C."/>
            <person name="Castanera R."/>
            <person name="Culley D."/>
            <person name="Daum C."/>
            <person name="Ezra D."/>
            <person name="Gonzalez J."/>
            <person name="Henrissat B."/>
            <person name="Kuo A."/>
            <person name="Liang C."/>
            <person name="Lipzen A."/>
            <person name="Lutzoni F."/>
            <person name="Magnuson J."/>
            <person name="Mondo S."/>
            <person name="Nolan M."/>
            <person name="Ohm R."/>
            <person name="Pangilinan J."/>
            <person name="Park H.-J."/>
            <person name="Ramirez L."/>
            <person name="Alfaro M."/>
            <person name="Sun H."/>
            <person name="Tritt A."/>
            <person name="Yoshinaga Y."/>
            <person name="Zwiers L.-H."/>
            <person name="Turgeon B."/>
            <person name="Goodwin S."/>
            <person name="Spatafora J."/>
            <person name="Crous P."/>
            <person name="Grigoriev I."/>
        </authorList>
    </citation>
    <scope>NUCLEOTIDE SEQUENCE</scope>
    <source>
        <strain evidence="2">CBS 116435</strain>
    </source>
</reference>
<protein>
    <recommendedName>
        <fullName evidence="4">C2H2-type domain-containing protein</fullName>
    </recommendedName>
</protein>
<dbReference type="OrthoDB" id="5388486at2759"/>
<evidence type="ECO:0000313" key="3">
    <source>
        <dbReference type="Proteomes" id="UP000799441"/>
    </source>
</evidence>
<keyword evidence="3" id="KW-1185">Reference proteome</keyword>
<proteinExistence type="predicted"/>
<feature type="compositionally biased region" description="Polar residues" evidence="1">
    <location>
        <begin position="140"/>
        <end position="155"/>
    </location>
</feature>